<protein>
    <submittedName>
        <fullName evidence="1">Uncharacterized protein</fullName>
    </submittedName>
</protein>
<accession>A0ABP8SKP5</accession>
<name>A0ABP8SKP5_9ACTN</name>
<proteinExistence type="predicted"/>
<evidence type="ECO:0000313" key="1">
    <source>
        <dbReference type="EMBL" id="GAA4571216.1"/>
    </source>
</evidence>
<sequence length="71" mass="7257">MPAGVWQSFAVDVVTTASGAVGIDVRQNDRLMVAATDTGTTGRPITGAGAVGLRGDNCEFEFDQVGVVATE</sequence>
<gene>
    <name evidence="1" type="ORF">GCM10023176_31430</name>
</gene>
<dbReference type="EMBL" id="BAABGU010000016">
    <property type="protein sequence ID" value="GAA4571216.1"/>
    <property type="molecule type" value="Genomic_DNA"/>
</dbReference>
<dbReference type="RefSeq" id="WP_346120243.1">
    <property type="nucleotide sequence ID" value="NZ_BAABGU010000016.1"/>
</dbReference>
<organism evidence="1 2">
    <name type="scientific">Micromonospora coerulea</name>
    <dbReference type="NCBI Taxonomy" id="47856"/>
    <lineage>
        <taxon>Bacteria</taxon>
        <taxon>Bacillati</taxon>
        <taxon>Actinomycetota</taxon>
        <taxon>Actinomycetes</taxon>
        <taxon>Micromonosporales</taxon>
        <taxon>Micromonosporaceae</taxon>
        <taxon>Micromonospora</taxon>
    </lineage>
</organism>
<comment type="caution">
    <text evidence="1">The sequence shown here is derived from an EMBL/GenBank/DDBJ whole genome shotgun (WGS) entry which is preliminary data.</text>
</comment>
<keyword evidence="2" id="KW-1185">Reference proteome</keyword>
<reference evidence="2" key="1">
    <citation type="journal article" date="2019" name="Int. J. Syst. Evol. Microbiol.">
        <title>The Global Catalogue of Microorganisms (GCM) 10K type strain sequencing project: providing services to taxonomists for standard genome sequencing and annotation.</title>
        <authorList>
            <consortium name="The Broad Institute Genomics Platform"/>
            <consortium name="The Broad Institute Genome Sequencing Center for Infectious Disease"/>
            <person name="Wu L."/>
            <person name="Ma J."/>
        </authorList>
    </citation>
    <scope>NUCLEOTIDE SEQUENCE [LARGE SCALE GENOMIC DNA]</scope>
    <source>
        <strain evidence="2">JCM 3175</strain>
    </source>
</reference>
<dbReference type="Proteomes" id="UP001500307">
    <property type="component" value="Unassembled WGS sequence"/>
</dbReference>
<evidence type="ECO:0000313" key="2">
    <source>
        <dbReference type="Proteomes" id="UP001500307"/>
    </source>
</evidence>